<dbReference type="PANTHER" id="PTHR31956:SF8">
    <property type="entry name" value="ACID PHOSPHATASE PHOA (AFU_ORTHOLOGUE AFUA_1G03570)"/>
    <property type="match status" value="1"/>
</dbReference>
<gene>
    <name evidence="3" type="ORF">NP233_g8022</name>
</gene>
<dbReference type="Pfam" id="PF04185">
    <property type="entry name" value="Phosphoesterase"/>
    <property type="match status" value="1"/>
</dbReference>
<evidence type="ECO:0000313" key="3">
    <source>
        <dbReference type="EMBL" id="KAJ3564853.1"/>
    </source>
</evidence>
<dbReference type="Proteomes" id="UP001213000">
    <property type="component" value="Unassembled WGS sequence"/>
</dbReference>
<dbReference type="AlphaFoldDB" id="A0AAD5YS90"/>
<keyword evidence="2" id="KW-0732">Signal</keyword>
<evidence type="ECO:0000313" key="4">
    <source>
        <dbReference type="Proteomes" id="UP001213000"/>
    </source>
</evidence>
<proteinExistence type="predicted"/>
<dbReference type="InterPro" id="IPR017850">
    <property type="entry name" value="Alkaline_phosphatase_core_sf"/>
</dbReference>
<dbReference type="GO" id="GO:0009395">
    <property type="term" value="P:phospholipid catabolic process"/>
    <property type="evidence" value="ECO:0007669"/>
    <property type="project" value="TreeGrafter"/>
</dbReference>
<name>A0AAD5YS90_9AGAR</name>
<evidence type="ECO:0000256" key="2">
    <source>
        <dbReference type="SAM" id="SignalP"/>
    </source>
</evidence>
<dbReference type="Gene3D" id="3.40.720.10">
    <property type="entry name" value="Alkaline Phosphatase, subunit A"/>
    <property type="match status" value="1"/>
</dbReference>
<keyword evidence="1" id="KW-0378">Hydrolase</keyword>
<comment type="caution">
    <text evidence="3">The sequence shown here is derived from an EMBL/GenBank/DDBJ whole genome shotgun (WGS) entry which is preliminary data.</text>
</comment>
<feature type="signal peptide" evidence="2">
    <location>
        <begin position="1"/>
        <end position="19"/>
    </location>
</feature>
<sequence length="270" mass="30019">MRLISFALAVVALVLPAAALHFENIFIMVFENTRFEETIADPNFRNFANKGILYSNWVAITHPSQPNYVYITSGSTQGVDSDDLVSIPARNIVDLLEERGFSWKSYEEGYPGNCFLGINSGRWAQKHSLTLFYQDVHTNPQRCAKVVEGGQLLKDIAKGKLPDVAFYTPDLDNDAHDTDVTFAGKYLKNFLKETNIEALYDVVLITFDESSPDNNGNHIYTAVGGRAVTNRGLIDNTALNHGSILKSMELNFKLGSLVTNDTVATPFTVW</sequence>
<evidence type="ECO:0008006" key="5">
    <source>
        <dbReference type="Google" id="ProtNLM"/>
    </source>
</evidence>
<dbReference type="GO" id="GO:0016788">
    <property type="term" value="F:hydrolase activity, acting on ester bonds"/>
    <property type="evidence" value="ECO:0007669"/>
    <property type="project" value="InterPro"/>
</dbReference>
<organism evidence="3 4">
    <name type="scientific">Leucocoprinus birnbaumii</name>
    <dbReference type="NCBI Taxonomy" id="56174"/>
    <lineage>
        <taxon>Eukaryota</taxon>
        <taxon>Fungi</taxon>
        <taxon>Dikarya</taxon>
        <taxon>Basidiomycota</taxon>
        <taxon>Agaricomycotina</taxon>
        <taxon>Agaricomycetes</taxon>
        <taxon>Agaricomycetidae</taxon>
        <taxon>Agaricales</taxon>
        <taxon>Agaricineae</taxon>
        <taxon>Agaricaceae</taxon>
        <taxon>Leucocoprinus</taxon>
    </lineage>
</organism>
<reference evidence="3" key="1">
    <citation type="submission" date="2022-07" db="EMBL/GenBank/DDBJ databases">
        <title>Genome Sequence of Leucocoprinus birnbaumii.</title>
        <authorList>
            <person name="Buettner E."/>
        </authorList>
    </citation>
    <scope>NUCLEOTIDE SEQUENCE</scope>
    <source>
        <strain evidence="3">VT141</strain>
    </source>
</reference>
<evidence type="ECO:0000256" key="1">
    <source>
        <dbReference type="ARBA" id="ARBA00022801"/>
    </source>
</evidence>
<feature type="chain" id="PRO_5041931708" description="Acid phosphatase" evidence="2">
    <location>
        <begin position="20"/>
        <end position="270"/>
    </location>
</feature>
<protein>
    <recommendedName>
        <fullName evidence="5">Acid phosphatase</fullName>
    </recommendedName>
</protein>
<dbReference type="InterPro" id="IPR007312">
    <property type="entry name" value="Phosphoesterase"/>
</dbReference>
<accession>A0AAD5YS90</accession>
<keyword evidence="4" id="KW-1185">Reference proteome</keyword>
<dbReference type="EMBL" id="JANIEX010000624">
    <property type="protein sequence ID" value="KAJ3564853.1"/>
    <property type="molecule type" value="Genomic_DNA"/>
</dbReference>
<dbReference type="PANTHER" id="PTHR31956">
    <property type="entry name" value="NON-SPECIFIC PHOSPHOLIPASE C4-RELATED"/>
    <property type="match status" value="1"/>
</dbReference>